<keyword evidence="2" id="KW-0408">Iron</keyword>
<dbReference type="RefSeq" id="WP_264505305.1">
    <property type="nucleotide sequence ID" value="NZ_JAPDFL010000001.1"/>
</dbReference>
<sequence>MARELPKIDDVSLTEMYSDPYPTYARLRRDAPVSWLVPAGIALITRFDDIIAIERDHETFPANDPRSLQIRSMGHTLMRRDGAEHAAERSAMVRTFSPPVVKGHWEPVLRAIVDEQIAAIAGQGQADLFNDFCAPVASRALAQIIGLPDVDWRDMLWWSQALIDATGNYGDLPEPWEHCARASAQIDAAIEAQTAQWRREPDPSALSAMVAADWPVERTRANIKVAIGGGLNEPRDAIGTLVLGLLGNPDQLAAVRADPKLNRRAFEESVRWVAPIGLYPRRVARDVVLSETLLPAGTPIGLSAGSACRDEAKFGATGEVFDMRRPQAQHLAFGSGPHFCLGAWMARLLVGEIAVPSLFERLPGLRLDPQRPHRMGGWVFRGPVSLPVLWDA</sequence>
<dbReference type="InterPro" id="IPR002397">
    <property type="entry name" value="Cyt_P450_B"/>
</dbReference>
<organism evidence="3 4">
    <name type="scientific">Pararhodobacter zhoushanensis</name>
    <dbReference type="NCBI Taxonomy" id="2479545"/>
    <lineage>
        <taxon>Bacteria</taxon>
        <taxon>Pseudomonadati</taxon>
        <taxon>Pseudomonadota</taxon>
        <taxon>Alphaproteobacteria</taxon>
        <taxon>Rhodobacterales</taxon>
        <taxon>Paracoccaceae</taxon>
        <taxon>Pararhodobacter</taxon>
    </lineage>
</organism>
<dbReference type="PROSITE" id="PS00086">
    <property type="entry name" value="CYTOCHROME_P450"/>
    <property type="match status" value="1"/>
</dbReference>
<comment type="similarity">
    <text evidence="1 2">Belongs to the cytochrome P450 family.</text>
</comment>
<dbReference type="Proteomes" id="UP001208938">
    <property type="component" value="Unassembled WGS sequence"/>
</dbReference>
<keyword evidence="2" id="KW-0349">Heme</keyword>
<dbReference type="Gene3D" id="1.10.630.10">
    <property type="entry name" value="Cytochrome P450"/>
    <property type="match status" value="1"/>
</dbReference>
<name>A0ABT3GXK5_9RHOB</name>
<dbReference type="PRINTS" id="PR00359">
    <property type="entry name" value="BP450"/>
</dbReference>
<dbReference type="InterPro" id="IPR017972">
    <property type="entry name" value="Cyt_P450_CS"/>
</dbReference>
<evidence type="ECO:0000256" key="2">
    <source>
        <dbReference type="RuleBase" id="RU000461"/>
    </source>
</evidence>
<dbReference type="SUPFAM" id="SSF48264">
    <property type="entry name" value="Cytochrome P450"/>
    <property type="match status" value="1"/>
</dbReference>
<protein>
    <submittedName>
        <fullName evidence="3">Cytochrome P450</fullName>
    </submittedName>
</protein>
<evidence type="ECO:0000313" key="3">
    <source>
        <dbReference type="EMBL" id="MCW1932288.1"/>
    </source>
</evidence>
<gene>
    <name evidence="3" type="ORF">OKW52_08455</name>
</gene>
<keyword evidence="4" id="KW-1185">Reference proteome</keyword>
<evidence type="ECO:0000256" key="1">
    <source>
        <dbReference type="ARBA" id="ARBA00010617"/>
    </source>
</evidence>
<dbReference type="PANTHER" id="PTHR46696:SF1">
    <property type="entry name" value="CYTOCHROME P450 YJIB-RELATED"/>
    <property type="match status" value="1"/>
</dbReference>
<dbReference type="InterPro" id="IPR001128">
    <property type="entry name" value="Cyt_P450"/>
</dbReference>
<dbReference type="PANTHER" id="PTHR46696">
    <property type="entry name" value="P450, PUTATIVE (EUROFUNG)-RELATED"/>
    <property type="match status" value="1"/>
</dbReference>
<reference evidence="3 4" key="1">
    <citation type="submission" date="2022-10" db="EMBL/GenBank/DDBJ databases">
        <title>Pararhodobacter sp. nov., isolated from marine algae.</title>
        <authorList>
            <person name="Choi B.J."/>
            <person name="Kim J.M."/>
            <person name="Lee J.K."/>
            <person name="Choi D.G."/>
            <person name="Jeon C.O."/>
        </authorList>
    </citation>
    <scope>NUCLEOTIDE SEQUENCE [LARGE SCALE GENOMIC DNA]</scope>
    <source>
        <strain evidence="3 4">ZQ420</strain>
    </source>
</reference>
<dbReference type="EMBL" id="JAPDFL010000001">
    <property type="protein sequence ID" value="MCW1932288.1"/>
    <property type="molecule type" value="Genomic_DNA"/>
</dbReference>
<dbReference type="InterPro" id="IPR036396">
    <property type="entry name" value="Cyt_P450_sf"/>
</dbReference>
<accession>A0ABT3GXK5</accession>
<dbReference type="Pfam" id="PF00067">
    <property type="entry name" value="p450"/>
    <property type="match status" value="1"/>
</dbReference>
<keyword evidence="2" id="KW-0503">Monooxygenase</keyword>
<keyword evidence="2" id="KW-0479">Metal-binding</keyword>
<comment type="caution">
    <text evidence="3">The sequence shown here is derived from an EMBL/GenBank/DDBJ whole genome shotgun (WGS) entry which is preliminary data.</text>
</comment>
<proteinExistence type="inferred from homology"/>
<evidence type="ECO:0000313" key="4">
    <source>
        <dbReference type="Proteomes" id="UP001208938"/>
    </source>
</evidence>
<keyword evidence="2" id="KW-0560">Oxidoreductase</keyword>